<name>A0A5B9Y4L2_9MOLU</name>
<evidence type="ECO:0000313" key="3">
    <source>
        <dbReference type="EMBL" id="QEH61626.1"/>
    </source>
</evidence>
<dbReference type="PANTHER" id="PTHR43358">
    <property type="entry name" value="ALPHA/BETA-HYDROLASE"/>
    <property type="match status" value="1"/>
</dbReference>
<organism evidence="3 4">
    <name type="scientific">Spiroplasma chinense</name>
    <dbReference type="NCBI Taxonomy" id="216932"/>
    <lineage>
        <taxon>Bacteria</taxon>
        <taxon>Bacillati</taxon>
        <taxon>Mycoplasmatota</taxon>
        <taxon>Mollicutes</taxon>
        <taxon>Entomoplasmatales</taxon>
        <taxon>Spiroplasmataceae</taxon>
        <taxon>Spiroplasma</taxon>
    </lineage>
</organism>
<feature type="transmembrane region" description="Helical" evidence="1">
    <location>
        <begin position="20"/>
        <end position="46"/>
    </location>
</feature>
<evidence type="ECO:0000313" key="4">
    <source>
        <dbReference type="Proteomes" id="UP000323144"/>
    </source>
</evidence>
<dbReference type="KEGG" id="schi:SCHIN_v1c04290"/>
<sequence length="335" mass="39554">MNYKKSLRVVKRYHYNWWKIIMMVLLFPIVLFLSFLCSKIFIGYLFKYKRVGKNRKGIELNSYEELLNEIKIKKIENFNIDKSMIKEVNIGPSSKQISALIIEHKDFKSNKWIVGLHGFKRNKYVALRNVFYFYEKGYNIITFDSYAHGNTYGTKSDFGKSNAEVLNSLVEWLKSVKQVDEIGVFGVSMGATTSLYFAKEHYLENEVNWLIADCGFSGAVPQIRYFLKKYVKLPWWLMSLGINTNFRNYTKVNIRDVDLLKPYDSVKDLKILFIHGKKDDFIPYQNSIVMHKLKTDKEVDNVSKLVLFDNAKHSSSFHFNQEQYKNEIYDFLRLN</sequence>
<accession>A0A5B9Y4L2</accession>
<gene>
    <name evidence="3" type="ORF">SCHIN_v1c04290</name>
</gene>
<dbReference type="InterPro" id="IPR029058">
    <property type="entry name" value="AB_hydrolase_fold"/>
</dbReference>
<dbReference type="PANTHER" id="PTHR43358:SF4">
    <property type="entry name" value="ALPHA_BETA HYDROLASE FOLD-1 DOMAIN-CONTAINING PROTEIN"/>
    <property type="match status" value="1"/>
</dbReference>
<dbReference type="RefSeq" id="WP_166508017.1">
    <property type="nucleotide sequence ID" value="NZ_CP043026.1"/>
</dbReference>
<protein>
    <recommendedName>
        <fullName evidence="2">Peptidase S9 prolyl oligopeptidase catalytic domain-containing protein</fullName>
    </recommendedName>
</protein>
<keyword evidence="1" id="KW-1133">Transmembrane helix</keyword>
<dbReference type="EMBL" id="CP043026">
    <property type="protein sequence ID" value="QEH61626.1"/>
    <property type="molecule type" value="Genomic_DNA"/>
</dbReference>
<evidence type="ECO:0000259" key="2">
    <source>
        <dbReference type="Pfam" id="PF00326"/>
    </source>
</evidence>
<keyword evidence="1" id="KW-0812">Transmembrane</keyword>
<dbReference type="InterPro" id="IPR052920">
    <property type="entry name" value="DNA-binding_regulatory"/>
</dbReference>
<evidence type="ECO:0000256" key="1">
    <source>
        <dbReference type="SAM" id="Phobius"/>
    </source>
</evidence>
<dbReference type="SUPFAM" id="SSF53474">
    <property type="entry name" value="alpha/beta-Hydrolases"/>
    <property type="match status" value="1"/>
</dbReference>
<keyword evidence="1" id="KW-0472">Membrane</keyword>
<feature type="domain" description="Peptidase S9 prolyl oligopeptidase catalytic" evidence="2">
    <location>
        <begin position="167"/>
        <end position="332"/>
    </location>
</feature>
<keyword evidence="4" id="KW-1185">Reference proteome</keyword>
<dbReference type="Proteomes" id="UP000323144">
    <property type="component" value="Chromosome"/>
</dbReference>
<dbReference type="Gene3D" id="3.40.50.1820">
    <property type="entry name" value="alpha/beta hydrolase"/>
    <property type="match status" value="1"/>
</dbReference>
<dbReference type="Pfam" id="PF00326">
    <property type="entry name" value="Peptidase_S9"/>
    <property type="match status" value="1"/>
</dbReference>
<dbReference type="AlphaFoldDB" id="A0A5B9Y4L2"/>
<proteinExistence type="predicted"/>
<reference evidence="3 4" key="1">
    <citation type="submission" date="2019-08" db="EMBL/GenBank/DDBJ databases">
        <title>Complete genome sequence of Spiroplasma chinense CCH (DSM 19755).</title>
        <authorList>
            <person name="Shen H.-Y."/>
            <person name="Lin Y.-C."/>
            <person name="Chou L."/>
            <person name="Kuo C.-H."/>
        </authorList>
    </citation>
    <scope>NUCLEOTIDE SEQUENCE [LARGE SCALE GENOMIC DNA]</scope>
    <source>
        <strain evidence="3 4">CCH</strain>
    </source>
</reference>
<dbReference type="GO" id="GO:0008236">
    <property type="term" value="F:serine-type peptidase activity"/>
    <property type="evidence" value="ECO:0007669"/>
    <property type="project" value="InterPro"/>
</dbReference>
<dbReference type="GO" id="GO:0006508">
    <property type="term" value="P:proteolysis"/>
    <property type="evidence" value="ECO:0007669"/>
    <property type="project" value="InterPro"/>
</dbReference>
<dbReference type="InterPro" id="IPR001375">
    <property type="entry name" value="Peptidase_S9_cat"/>
</dbReference>